<organism evidence="3 4">
    <name type="scientific">Calocera viscosa (strain TUFC12733)</name>
    <dbReference type="NCBI Taxonomy" id="1330018"/>
    <lineage>
        <taxon>Eukaryota</taxon>
        <taxon>Fungi</taxon>
        <taxon>Dikarya</taxon>
        <taxon>Basidiomycota</taxon>
        <taxon>Agaricomycotina</taxon>
        <taxon>Dacrymycetes</taxon>
        <taxon>Dacrymycetales</taxon>
        <taxon>Dacrymycetaceae</taxon>
        <taxon>Calocera</taxon>
    </lineage>
</organism>
<dbReference type="STRING" id="1330018.A0A167P2L8"/>
<evidence type="ECO:0000313" key="3">
    <source>
        <dbReference type="EMBL" id="KZO98353.1"/>
    </source>
</evidence>
<dbReference type="InterPro" id="IPR024535">
    <property type="entry name" value="RHGA/B-epi-like_pectate_lyase"/>
</dbReference>
<proteinExistence type="predicted"/>
<reference evidence="3 4" key="1">
    <citation type="journal article" date="2016" name="Mol. Biol. Evol.">
        <title>Comparative Genomics of Early-Diverging Mushroom-Forming Fungi Provides Insights into the Origins of Lignocellulose Decay Capabilities.</title>
        <authorList>
            <person name="Nagy L.G."/>
            <person name="Riley R."/>
            <person name="Tritt A."/>
            <person name="Adam C."/>
            <person name="Daum C."/>
            <person name="Floudas D."/>
            <person name="Sun H."/>
            <person name="Yadav J.S."/>
            <person name="Pangilinan J."/>
            <person name="Larsson K.H."/>
            <person name="Matsuura K."/>
            <person name="Barry K."/>
            <person name="Labutti K."/>
            <person name="Kuo R."/>
            <person name="Ohm R.A."/>
            <person name="Bhattacharya S.S."/>
            <person name="Shirouzu T."/>
            <person name="Yoshinaga Y."/>
            <person name="Martin F.M."/>
            <person name="Grigoriev I.V."/>
            <person name="Hibbett D.S."/>
        </authorList>
    </citation>
    <scope>NUCLEOTIDE SEQUENCE [LARGE SCALE GENOMIC DNA]</scope>
    <source>
        <strain evidence="3 4">TUFC12733</strain>
    </source>
</reference>
<dbReference type="AlphaFoldDB" id="A0A167P2L8"/>
<dbReference type="GO" id="GO:0004650">
    <property type="term" value="F:polygalacturonase activity"/>
    <property type="evidence" value="ECO:0007669"/>
    <property type="project" value="InterPro"/>
</dbReference>
<keyword evidence="3" id="KW-0378">Hydrolase</keyword>
<feature type="domain" description="Rhamnogalacturonase A/B/Epimerase-like pectate lyase" evidence="2">
    <location>
        <begin position="62"/>
        <end position="283"/>
    </location>
</feature>
<dbReference type="InterPro" id="IPR012334">
    <property type="entry name" value="Pectin_lyas_fold"/>
</dbReference>
<evidence type="ECO:0000313" key="4">
    <source>
        <dbReference type="Proteomes" id="UP000076738"/>
    </source>
</evidence>
<feature type="domain" description="Rhamnogalacturonase A/B/Epimerase-like pectate lyase" evidence="2">
    <location>
        <begin position="413"/>
        <end position="470"/>
    </location>
</feature>
<evidence type="ECO:0000256" key="1">
    <source>
        <dbReference type="SAM" id="SignalP"/>
    </source>
</evidence>
<evidence type="ECO:0000259" key="2">
    <source>
        <dbReference type="Pfam" id="PF12708"/>
    </source>
</evidence>
<dbReference type="Pfam" id="PF12708">
    <property type="entry name" value="Pect-lyase_RHGA_epim"/>
    <property type="match status" value="2"/>
</dbReference>
<dbReference type="PROSITE" id="PS51257">
    <property type="entry name" value="PROKAR_LIPOPROTEIN"/>
    <property type="match status" value="1"/>
</dbReference>
<keyword evidence="1" id="KW-0732">Signal</keyword>
<protein>
    <submittedName>
        <fullName evidence="3">Glycoside hydrolase family 55 protein</fullName>
    </submittedName>
</protein>
<dbReference type="Gene3D" id="2.160.20.10">
    <property type="entry name" value="Single-stranded right-handed beta-helix, Pectin lyase-like"/>
    <property type="match status" value="2"/>
</dbReference>
<dbReference type="InterPro" id="IPR011050">
    <property type="entry name" value="Pectin_lyase_fold/virulence"/>
</dbReference>
<feature type="chain" id="PRO_5007890959" evidence="1">
    <location>
        <begin position="20"/>
        <end position="772"/>
    </location>
</feature>
<accession>A0A167P2L8</accession>
<dbReference type="CDD" id="cd23668">
    <property type="entry name" value="GH55_beta13glucanase-like"/>
    <property type="match status" value="1"/>
</dbReference>
<gene>
    <name evidence="3" type="ORF">CALVIDRAFT_544870</name>
</gene>
<sequence>MRLISVIVPLLAAVNAVWGLGSSCSAPMTGGTAAPGDPYWMQTIQHQGTSPYNSNASTYQVYRNVKDFGAVGDGVTDDTAAINAAISTGNRCGDGCASSTTAPALVFFPSGTYLISAPIISYYYTEMVGDARNMPTLLASPSFNGAAVIDADPYTAYGQWYVNQNNFFRSIRNFVIDLTQTPATASSIAIHWQVSQATSLVNVVVNMSTASDTNHQGIFMENGSGGFMSDLIFNGGKTGISVGNQQFTVRNITVNNAQIGIVANWNWGWTFQGVTINNCQIGMQIATGGTSSATTAVGGEVIIDAQVYNTPTFINTTTAQRTSLGGSIVLSNIFLSNVSEAVADPMGTVLAGGTTTISLWAQGNVYTGTSGAPHYQQASLTPPNKPAALLDSTGKIYARSRPQYPDYAPSQFQSVKSMGAMGDGVTDDTAAIQATIDQYAGCKIIYFDAGTYYVTNTIQIPADTIVVGEVWSVIMGGGATFSDEANPVPVVQVGTVGSSGVLEITDIVFSTRGPAPGAIIVEWNVGQTTQGSAGAWDTHVRVGGFDGTNLQYATCPSTSTNTTYAACQAAYLDVHITGAASAYLENFWMWTADHDLDTPGNGQLNIFNARGLLIESLTGPVWLIGTASEHHELYQYSIVNSSNVYGGLMQTETAYYQPTPAAGAPFAPNSLYYDPTTYPSGSGWSLYIQDSVDVLVFGAGFYSFFNDYNTSCEASYTCNAQIVNVVNSYPVSIYGLATVATTYQLSVNGNATVAASNDHDGFQDTMTAWTLT</sequence>
<dbReference type="SUPFAM" id="SSF51126">
    <property type="entry name" value="Pectin lyase-like"/>
    <property type="match status" value="2"/>
</dbReference>
<dbReference type="PANTHER" id="PTHR33928">
    <property type="entry name" value="POLYGALACTURONASE QRT3"/>
    <property type="match status" value="1"/>
</dbReference>
<keyword evidence="4" id="KW-1185">Reference proteome</keyword>
<dbReference type="EMBL" id="KV417276">
    <property type="protein sequence ID" value="KZO98353.1"/>
    <property type="molecule type" value="Genomic_DNA"/>
</dbReference>
<dbReference type="OrthoDB" id="1046782at2759"/>
<dbReference type="Proteomes" id="UP000076738">
    <property type="component" value="Unassembled WGS sequence"/>
</dbReference>
<dbReference type="InterPro" id="IPR039279">
    <property type="entry name" value="QRT3-like"/>
</dbReference>
<feature type="signal peptide" evidence="1">
    <location>
        <begin position="1"/>
        <end position="19"/>
    </location>
</feature>
<name>A0A167P2L8_CALVF</name>
<dbReference type="PANTHER" id="PTHR33928:SF2">
    <property type="entry name" value="PECTATE LYASE SUPERFAMILY PROTEIN DOMAIN-CONTAINING PROTEIN-RELATED"/>
    <property type="match status" value="1"/>
</dbReference>